<comment type="caution">
    <text evidence="1">The sequence shown here is derived from an EMBL/GenBank/DDBJ whole genome shotgun (WGS) entry which is preliminary data.</text>
</comment>
<evidence type="ECO:0000313" key="2">
    <source>
        <dbReference type="Proteomes" id="UP000008988"/>
    </source>
</evidence>
<proteinExistence type="predicted"/>
<name>B5VQR4_YEAS6</name>
<accession>B5VQR4</accession>
<dbReference type="AlphaFoldDB" id="B5VQR4"/>
<sequence length="36" mass="3778">MVTKSPVFGKVAPSPGEILSILTLPSITSDIITCFD</sequence>
<gene>
    <name evidence="1" type="ORF">AWRI1631_141880</name>
</gene>
<dbReference type="Proteomes" id="UP000008988">
    <property type="component" value="Unassembled WGS sequence"/>
</dbReference>
<reference evidence="1 2" key="1">
    <citation type="journal article" date="2008" name="FEMS Yeast Res.">
        <title>Comparative genome analysis of a Saccharomyces cerevisiae wine strain.</title>
        <authorList>
            <person name="Borneman A.R."/>
            <person name="Forgan A.H."/>
            <person name="Pretorius I.S."/>
            <person name="Chambers P.J."/>
        </authorList>
    </citation>
    <scope>NUCLEOTIDE SEQUENCE [LARGE SCALE GENOMIC DNA]</scope>
    <source>
        <strain evidence="1 2">AWRI1631</strain>
    </source>
</reference>
<organism evidence="1 2">
    <name type="scientific">Saccharomyces cerevisiae (strain AWRI1631)</name>
    <name type="common">Baker's yeast</name>
    <dbReference type="NCBI Taxonomy" id="545124"/>
    <lineage>
        <taxon>Eukaryota</taxon>
        <taxon>Fungi</taxon>
        <taxon>Dikarya</taxon>
        <taxon>Ascomycota</taxon>
        <taxon>Saccharomycotina</taxon>
        <taxon>Saccharomycetes</taxon>
        <taxon>Saccharomycetales</taxon>
        <taxon>Saccharomycetaceae</taxon>
        <taxon>Saccharomyces</taxon>
    </lineage>
</organism>
<evidence type="ECO:0000313" key="1">
    <source>
        <dbReference type="EMBL" id="EDZ69727.1"/>
    </source>
</evidence>
<protein>
    <submittedName>
        <fullName evidence="1">Uncharacterized protein</fullName>
    </submittedName>
</protein>
<dbReference type="EMBL" id="ABSV01001995">
    <property type="protein sequence ID" value="EDZ69727.1"/>
    <property type="molecule type" value="Genomic_DNA"/>
</dbReference>